<keyword evidence="1" id="KW-0472">Membrane</keyword>
<protein>
    <submittedName>
        <fullName evidence="2">Uncharacterized protein</fullName>
    </submittedName>
</protein>
<keyword evidence="1" id="KW-1133">Transmembrane helix</keyword>
<organism evidence="2 3">
    <name type="scientific">Subtercola boreus</name>
    <dbReference type="NCBI Taxonomy" id="120213"/>
    <lineage>
        <taxon>Bacteria</taxon>
        <taxon>Bacillati</taxon>
        <taxon>Actinomycetota</taxon>
        <taxon>Actinomycetes</taxon>
        <taxon>Micrococcales</taxon>
        <taxon>Microbacteriaceae</taxon>
        <taxon>Subtercola</taxon>
    </lineage>
</organism>
<gene>
    <name evidence="2" type="ORF">B7R22_16945</name>
</gene>
<comment type="caution">
    <text evidence="2">The sequence shown here is derived from an EMBL/GenBank/DDBJ whole genome shotgun (WGS) entry which is preliminary data.</text>
</comment>
<keyword evidence="1" id="KW-0812">Transmembrane</keyword>
<sequence length="69" mass="7466">MTFVQPARVEQRRIVAELREFNRLAKSTGIDRVQNSPVAGLLFGTVLAAPFWGFLIGIVVAVVVVGAGR</sequence>
<evidence type="ECO:0000313" key="2">
    <source>
        <dbReference type="EMBL" id="RFA12118.1"/>
    </source>
</evidence>
<feature type="transmembrane region" description="Helical" evidence="1">
    <location>
        <begin position="41"/>
        <end position="67"/>
    </location>
</feature>
<proteinExistence type="predicted"/>
<evidence type="ECO:0000313" key="3">
    <source>
        <dbReference type="Proteomes" id="UP000256541"/>
    </source>
</evidence>
<evidence type="ECO:0000256" key="1">
    <source>
        <dbReference type="SAM" id="Phobius"/>
    </source>
</evidence>
<reference evidence="2 3" key="1">
    <citation type="submission" date="2017-04" db="EMBL/GenBank/DDBJ databases">
        <title>Comparative genome analysis of Subtercola boreus.</title>
        <authorList>
            <person name="Cho Y.-J."/>
            <person name="Cho A."/>
            <person name="Kim O.-S."/>
            <person name="Lee J.-I."/>
        </authorList>
    </citation>
    <scope>NUCLEOTIDE SEQUENCE [LARGE SCALE GENOMIC DNA]</scope>
    <source>
        <strain evidence="2 3">P27479</strain>
    </source>
</reference>
<name>A0A3E0VRP4_9MICO</name>
<dbReference type="AlphaFoldDB" id="A0A3E0VRP4"/>
<dbReference type="Proteomes" id="UP000256541">
    <property type="component" value="Unassembled WGS sequence"/>
</dbReference>
<accession>A0A3E0VRP4</accession>
<dbReference type="RefSeq" id="WP_116412894.1">
    <property type="nucleotide sequence ID" value="NZ_NBXB01000045.1"/>
</dbReference>
<dbReference type="EMBL" id="NBXB01000045">
    <property type="protein sequence ID" value="RFA12118.1"/>
    <property type="molecule type" value="Genomic_DNA"/>
</dbReference>